<dbReference type="EMBL" id="FOHJ01000004">
    <property type="protein sequence ID" value="SET41705.1"/>
    <property type="molecule type" value="Genomic_DNA"/>
</dbReference>
<reference evidence="4" key="1">
    <citation type="submission" date="2016-10" db="EMBL/GenBank/DDBJ databases">
        <authorList>
            <person name="Varghese N."/>
            <person name="Submissions S."/>
        </authorList>
    </citation>
    <scope>NUCLEOTIDE SEQUENCE [LARGE SCALE GENOMIC DNA]</scope>
    <source>
        <strain evidence="4">CGMCC 1.3566</strain>
    </source>
</reference>
<dbReference type="InterPro" id="IPR005648">
    <property type="entry name" value="FlgD"/>
</dbReference>
<comment type="similarity">
    <text evidence="1">Belongs to the FlgD family.</text>
</comment>
<evidence type="ECO:0000256" key="2">
    <source>
        <dbReference type="ARBA" id="ARBA00022795"/>
    </source>
</evidence>
<evidence type="ECO:0000256" key="1">
    <source>
        <dbReference type="ARBA" id="ARBA00010577"/>
    </source>
</evidence>
<keyword evidence="4" id="KW-1185">Reference proteome</keyword>
<evidence type="ECO:0000313" key="3">
    <source>
        <dbReference type="EMBL" id="SET41705.1"/>
    </source>
</evidence>
<keyword evidence="2" id="KW-1005">Bacterial flagellum biogenesis</keyword>
<sequence>MTQIDSSLYLSNQKSQTSGSNTLGKDDFLKILMTQLQNQSPANPMEDKEFISQMATFSSLEQMMSISSSVDQLVQHQSFTPVIEYSHLIGKEVQYQTLNEDGEVGSEKNGIVEGVAMGEEGAEFILQNDERISVNSVTEIMKAEKQAD</sequence>
<protein>
    <submittedName>
        <fullName evidence="3">Flagellar basal-body rod modification protein FlgD</fullName>
    </submittedName>
</protein>
<gene>
    <name evidence="3" type="ORF">SAMN05421676_104348</name>
</gene>
<dbReference type="NCBIfam" id="NF007197">
    <property type="entry name" value="PRK09618.1"/>
    <property type="match status" value="1"/>
</dbReference>
<dbReference type="STRING" id="237682.SAMN05421676_104348"/>
<evidence type="ECO:0000313" key="4">
    <source>
        <dbReference type="Proteomes" id="UP000199095"/>
    </source>
</evidence>
<keyword evidence="3" id="KW-0969">Cilium</keyword>
<dbReference type="AlphaFoldDB" id="A0A1I0E9D6"/>
<dbReference type="GO" id="GO:0044781">
    <property type="term" value="P:bacterial-type flagellum organization"/>
    <property type="evidence" value="ECO:0007669"/>
    <property type="project" value="UniProtKB-KW"/>
</dbReference>
<dbReference type="Pfam" id="PF03963">
    <property type="entry name" value="FlgD"/>
    <property type="match status" value="1"/>
</dbReference>
<keyword evidence="3" id="KW-0966">Cell projection</keyword>
<dbReference type="OrthoDB" id="280334at2"/>
<keyword evidence="3" id="KW-0282">Flagellum</keyword>
<proteinExistence type="inferred from homology"/>
<name>A0A1I0E9D6_9BACI</name>
<organism evidence="3 4">
    <name type="scientific">Salinibacillus kushneri</name>
    <dbReference type="NCBI Taxonomy" id="237682"/>
    <lineage>
        <taxon>Bacteria</taxon>
        <taxon>Bacillati</taxon>
        <taxon>Bacillota</taxon>
        <taxon>Bacilli</taxon>
        <taxon>Bacillales</taxon>
        <taxon>Bacillaceae</taxon>
        <taxon>Salinibacillus</taxon>
    </lineage>
</organism>
<accession>A0A1I0E9D6</accession>
<dbReference type="Proteomes" id="UP000199095">
    <property type="component" value="Unassembled WGS sequence"/>
</dbReference>